<sequence length="906" mass="99523">MPITRSVESDALIAAVWVGFLCGIILTQDDAVQTTPHSSRALFQGVTPRESPYEDFISHQKGVDIPTDLLPMLEKDIDFGHEDETLPPEQQHLLRKMLLGHNKALHPTWSPVETHEAPTTLNTYNSTTMTQAAIKTKPSLTSLVITTAEMKAEPAASSCMINLSDPVGYIDSSDDLPLPNGTFLQCTYTVTVYTGYGVELQVKSVNLSEGEQLSIRGVDKDGTLLVLANQTLLVEGQVIRSPTNTMSVFYRSSPEGSMGTFQLHYQLFHLSCPLPRRPHFGEVSVLDLRPGGTAHFSCHMGYHLQGAMLVTCLNASLPAWNQREPSCRALCGGTVKNVTVGRVLSPSPHLSPNSTLDHSCSWSLEAPSGQRLHLHLERMVLGPTDRLVLWSGLDAGAVVLFDSGQGVPIPFEGVISEGPAVRIQFITDKPNNQNTGFSIRYEAFEKGHCYEPYIQNGNFSTTDATYGVGAIVQFSCEPGHSLEQGPPVIECINTRDPYWNDTEPLCKALCGGDLSGPSGLILSPNWPDWYGEGEDCSWRIHVGEEKRILLDVQLLNLSDSDMLTILDGDEVTTRILGQYLGGNSPFKLTSSTPDLTITFHSDPAGLFFGKGEGFIINYVEVSRNDSCPDLPEIQNGWKTTSHTALVRGTRITYQCDPGYDLVGGETLICQLDLSWNTQPPFCEKIMYCTDPGHVEHSVRMLSDPKLLVGTTIQYSCNLGYILQGGAILTCYGREPGTPVWTSHLPHCILEESVSCENPGVPDNGYQILSKRLYLPGESLNFMCYQGYDLIGEITIKCILGNPSFWSGPLPMCKANHECSGNHALEVAEATADSSLDGGRMALAIFILVLFLSVILGGTFIYVRRCHSNLRLPLMYPHPYRQITVETEFDNPLYETGGETREYDVSI</sequence>
<dbReference type="Gene3D" id="2.60.120.290">
    <property type="entry name" value="Spermadhesin, CUB domain"/>
    <property type="match status" value="3"/>
</dbReference>
<dbReference type="EMBL" id="JT414281">
    <property type="protein sequence ID" value="AHH40564.1"/>
    <property type="molecule type" value="mRNA"/>
</dbReference>
<dbReference type="Pfam" id="PF00084">
    <property type="entry name" value="Sushi"/>
    <property type="match status" value="5"/>
</dbReference>
<reference evidence="9" key="2">
    <citation type="journal article" date="2016" name="Nat. Commun.">
        <title>The channel catfish genome sequence provides insights into the evolution of scale formation in teleosts.</title>
        <authorList>
            <person name="Liu Z."/>
            <person name="Liu S."/>
            <person name="Yao J."/>
            <person name="Bao L."/>
            <person name="Zhang J."/>
            <person name="Li Y."/>
            <person name="Jiang C."/>
            <person name="Sun L."/>
            <person name="Wang R."/>
            <person name="Zhang Y."/>
            <person name="Zhou T."/>
            <person name="Zeng Q."/>
            <person name="Fu Q."/>
            <person name="Gao S."/>
            <person name="Li N."/>
            <person name="Koren S."/>
            <person name="Jiang Y."/>
            <person name="Zimin A."/>
            <person name="Xu P."/>
            <person name="Phillippy A.M."/>
            <person name="Geng X."/>
            <person name="Song L."/>
            <person name="Sun F."/>
            <person name="Li C."/>
            <person name="Wang X."/>
            <person name="Chen A."/>
            <person name="Jin Y."/>
            <person name="Yuan Z."/>
            <person name="Yang Y."/>
            <person name="Tan S."/>
            <person name="Peatman E."/>
            <person name="Lu J."/>
            <person name="Qin Z."/>
            <person name="Dunham R."/>
            <person name="Li Z."/>
            <person name="Sonstegard T."/>
            <person name="Feng J."/>
            <person name="Danzmann R.G."/>
            <person name="Schroeder S."/>
            <person name="Scheffler B."/>
            <person name="Duke M.V."/>
            <person name="Ballard L."/>
            <person name="Kucuktas H."/>
            <person name="Kaltenboeck L."/>
            <person name="Liu H."/>
            <person name="Armbruster J."/>
            <person name="Xie Y."/>
            <person name="Kirby M.L."/>
            <person name="Tian Y."/>
            <person name="Flanagan M.E."/>
            <person name="Mu W."/>
            <person name="Waldbieser G.C."/>
        </authorList>
    </citation>
    <scope>NUCLEOTIDE SEQUENCE [LARGE SCALE GENOMIC DNA]</scope>
    <source>
        <strain evidence="9">SDA103</strain>
    </source>
</reference>
<feature type="domain" description="Sushi" evidence="7">
    <location>
        <begin position="625"/>
        <end position="684"/>
    </location>
</feature>
<feature type="domain" description="CUB" evidence="6">
    <location>
        <begin position="510"/>
        <end position="621"/>
    </location>
</feature>
<dbReference type="OMA" id="NRDCFGN"/>
<dbReference type="KEGG" id="ipu:108276519"/>
<dbReference type="Gene3D" id="2.10.70.10">
    <property type="entry name" value="Complement Module, domain 1"/>
    <property type="match status" value="5"/>
</dbReference>
<evidence type="ECO:0000259" key="6">
    <source>
        <dbReference type="PROSITE" id="PS01180"/>
    </source>
</evidence>
<keyword evidence="9" id="KW-1185">Reference proteome</keyword>
<feature type="domain" description="Sushi" evidence="7">
    <location>
        <begin position="753"/>
        <end position="814"/>
    </location>
</feature>
<dbReference type="SMART" id="SM00042">
    <property type="entry name" value="CUB"/>
    <property type="match status" value="3"/>
</dbReference>
<feature type="domain" description="Sushi" evidence="7">
    <location>
        <begin position="447"/>
        <end position="508"/>
    </location>
</feature>
<gene>
    <name evidence="8" type="primary">SEZ6L</name>
    <name evidence="10" type="synonym">LOC108276519</name>
</gene>
<dbReference type="SUPFAM" id="SSF57535">
    <property type="entry name" value="Complement control module/SCR domain"/>
    <property type="match status" value="5"/>
</dbReference>
<feature type="domain" description="Sushi" evidence="7">
    <location>
        <begin position="686"/>
        <end position="749"/>
    </location>
</feature>
<dbReference type="STRING" id="7998.ENSIPUP00000019500"/>
<keyword evidence="5" id="KW-0812">Transmembrane</keyword>
<evidence type="ECO:0000256" key="4">
    <source>
        <dbReference type="PROSITE-ProRule" id="PRU00302"/>
    </source>
</evidence>
<dbReference type="FunFam" id="2.10.70.10:FF:000010">
    <property type="entry name" value="Seizure related 6 homolog like"/>
    <property type="match status" value="1"/>
</dbReference>
<reference evidence="10" key="3">
    <citation type="submission" date="2025-04" db="UniProtKB">
        <authorList>
            <consortium name="RefSeq"/>
        </authorList>
    </citation>
    <scope>IDENTIFICATION</scope>
    <source>
        <tissue evidence="10">Blood</tissue>
    </source>
</reference>
<dbReference type="SUPFAM" id="SSF49854">
    <property type="entry name" value="Spermadhesin, CUB domain"/>
    <property type="match status" value="3"/>
</dbReference>
<dbReference type="InterPro" id="IPR051277">
    <property type="entry name" value="SEZ6_CSMD_C4BPB_Regulators"/>
</dbReference>
<dbReference type="RefSeq" id="XP_017343753.1">
    <property type="nucleotide sequence ID" value="XM_017488264.3"/>
</dbReference>
<dbReference type="InterPro" id="IPR000436">
    <property type="entry name" value="Sushi_SCR_CCP_dom"/>
</dbReference>
<evidence type="ECO:0000313" key="10">
    <source>
        <dbReference type="RefSeq" id="XP_017343753.1"/>
    </source>
</evidence>
<dbReference type="GO" id="GO:0005783">
    <property type="term" value="C:endoplasmic reticulum"/>
    <property type="evidence" value="ECO:0007669"/>
    <property type="project" value="TreeGrafter"/>
</dbReference>
<dbReference type="FunFam" id="2.10.70.10:FF:000009">
    <property type="entry name" value="Seizure related 6 homolog like"/>
    <property type="match status" value="1"/>
</dbReference>
<name>W5UG68_ICTPU</name>
<dbReference type="Proteomes" id="UP000221080">
    <property type="component" value="Chromosome 16"/>
</dbReference>
<feature type="domain" description="CUB" evidence="6">
    <location>
        <begin position="331"/>
        <end position="444"/>
    </location>
</feature>
<dbReference type="GeneID" id="108276519"/>
<keyword evidence="5" id="KW-1133">Transmembrane helix</keyword>
<feature type="disulfide bond" evidence="4">
    <location>
        <begin position="655"/>
        <end position="682"/>
    </location>
</feature>
<dbReference type="PROSITE" id="PS01180">
    <property type="entry name" value="CUB"/>
    <property type="match status" value="2"/>
</dbReference>
<dbReference type="CDD" id="cd00041">
    <property type="entry name" value="CUB"/>
    <property type="match status" value="2"/>
</dbReference>
<dbReference type="GeneTree" id="ENSGT00940000158873"/>
<protein>
    <submittedName>
        <fullName evidence="8 10">Seizure 6-like protein</fullName>
    </submittedName>
</protein>
<dbReference type="SMART" id="SM00032">
    <property type="entry name" value="CCP"/>
    <property type="match status" value="5"/>
</dbReference>
<dbReference type="GO" id="GO:0090036">
    <property type="term" value="P:regulation of protein kinase C signaling"/>
    <property type="evidence" value="ECO:0007669"/>
    <property type="project" value="TreeGrafter"/>
</dbReference>
<evidence type="ECO:0000256" key="3">
    <source>
        <dbReference type="ARBA" id="ARBA00023157"/>
    </source>
</evidence>
<dbReference type="InterPro" id="IPR035914">
    <property type="entry name" value="Sperma_CUB_dom_sf"/>
</dbReference>
<evidence type="ECO:0000256" key="1">
    <source>
        <dbReference type="ARBA" id="ARBA00022659"/>
    </source>
</evidence>
<keyword evidence="2" id="KW-0677">Repeat</keyword>
<dbReference type="PANTHER" id="PTHR45656">
    <property type="entry name" value="PROTEIN CBR-CLEC-78"/>
    <property type="match status" value="1"/>
</dbReference>
<dbReference type="InterPro" id="IPR035976">
    <property type="entry name" value="Sushi/SCR/CCP_sf"/>
</dbReference>
<keyword evidence="5" id="KW-0472">Membrane</keyword>
<feature type="transmembrane region" description="Helical" evidence="5">
    <location>
        <begin position="840"/>
        <end position="862"/>
    </location>
</feature>
<keyword evidence="3 4" id="KW-1015">Disulfide bond</keyword>
<evidence type="ECO:0000313" key="9">
    <source>
        <dbReference type="Proteomes" id="UP000221080"/>
    </source>
</evidence>
<evidence type="ECO:0000313" key="8">
    <source>
        <dbReference type="EMBL" id="AHH40564.1"/>
    </source>
</evidence>
<proteinExistence type="evidence at transcript level"/>
<feature type="domain" description="Sushi" evidence="7">
    <location>
        <begin position="270"/>
        <end position="329"/>
    </location>
</feature>
<dbReference type="GO" id="GO:0043025">
    <property type="term" value="C:neuronal cell body"/>
    <property type="evidence" value="ECO:0007669"/>
    <property type="project" value="TreeGrafter"/>
</dbReference>
<evidence type="ECO:0000256" key="5">
    <source>
        <dbReference type="SAM" id="Phobius"/>
    </source>
</evidence>
<dbReference type="Pfam" id="PF00431">
    <property type="entry name" value="CUB"/>
    <property type="match status" value="1"/>
</dbReference>
<accession>W5UG68</accession>
<dbReference type="OrthoDB" id="9935125at2759"/>
<dbReference type="PROSITE" id="PS50923">
    <property type="entry name" value="SUSHI"/>
    <property type="match status" value="5"/>
</dbReference>
<evidence type="ECO:0000259" key="7">
    <source>
        <dbReference type="PROSITE" id="PS50923"/>
    </source>
</evidence>
<dbReference type="GO" id="GO:0060074">
    <property type="term" value="P:synapse maturation"/>
    <property type="evidence" value="ECO:0007669"/>
    <property type="project" value="TreeGrafter"/>
</dbReference>
<dbReference type="CDD" id="cd00033">
    <property type="entry name" value="CCP"/>
    <property type="match status" value="5"/>
</dbReference>
<evidence type="ECO:0000256" key="2">
    <source>
        <dbReference type="ARBA" id="ARBA00022737"/>
    </source>
</evidence>
<dbReference type="InterPro" id="IPR000859">
    <property type="entry name" value="CUB_dom"/>
</dbReference>
<organism evidence="8">
    <name type="scientific">Ictalurus punctatus</name>
    <name type="common">Channel catfish</name>
    <name type="synonym">Silurus punctatus</name>
    <dbReference type="NCBI Taxonomy" id="7998"/>
    <lineage>
        <taxon>Eukaryota</taxon>
        <taxon>Metazoa</taxon>
        <taxon>Chordata</taxon>
        <taxon>Craniata</taxon>
        <taxon>Vertebrata</taxon>
        <taxon>Euteleostomi</taxon>
        <taxon>Actinopterygii</taxon>
        <taxon>Neopterygii</taxon>
        <taxon>Teleostei</taxon>
        <taxon>Ostariophysi</taxon>
        <taxon>Siluriformes</taxon>
        <taxon>Ictaluridae</taxon>
        <taxon>Ictalurus</taxon>
    </lineage>
</organism>
<dbReference type="PANTHER" id="PTHR45656:SF8">
    <property type="entry name" value="SEIZURE 6-LIKE PROTEIN"/>
    <property type="match status" value="1"/>
</dbReference>
<dbReference type="AlphaFoldDB" id="W5UG68"/>
<comment type="caution">
    <text evidence="4">Lacks conserved residue(s) required for the propagation of feature annotation.</text>
</comment>
<reference evidence="8" key="1">
    <citation type="journal article" date="2012" name="BMC Genomics">
        <title>Efficient assembly and annotation of the transcriptome of catfish by RNA-Seq analysis of a doubled haploid homozygote.</title>
        <authorList>
            <person name="Liu S."/>
            <person name="Zhang Y."/>
            <person name="Zhou Z."/>
            <person name="Waldbieser G."/>
            <person name="Sun F."/>
            <person name="Lu J."/>
            <person name="Zhang J."/>
            <person name="Jiang Y."/>
            <person name="Zhang H."/>
            <person name="Wang X."/>
            <person name="Rajendran K.V."/>
            <person name="Khoo L."/>
            <person name="Kucuktas H."/>
            <person name="Peatman E."/>
            <person name="Liu Z."/>
        </authorList>
    </citation>
    <scope>NUCLEOTIDE SEQUENCE</scope>
    <source>
        <tissue evidence="8">Mixed</tissue>
    </source>
</reference>
<keyword evidence="1 4" id="KW-0768">Sushi</keyword>